<gene>
    <name evidence="2" type="ORF">METZ01_LOCUS92607</name>
</gene>
<keyword evidence="1" id="KW-0472">Membrane</keyword>
<keyword evidence="1" id="KW-0812">Transmembrane</keyword>
<protein>
    <recommendedName>
        <fullName evidence="3">General secretion pathway GspH domain-containing protein</fullName>
    </recommendedName>
</protein>
<dbReference type="EMBL" id="UINC01008847">
    <property type="protein sequence ID" value="SVA39753.1"/>
    <property type="molecule type" value="Genomic_DNA"/>
</dbReference>
<evidence type="ECO:0000256" key="1">
    <source>
        <dbReference type="SAM" id="Phobius"/>
    </source>
</evidence>
<dbReference type="InterPro" id="IPR045584">
    <property type="entry name" value="Pilin-like"/>
</dbReference>
<reference evidence="2" key="1">
    <citation type="submission" date="2018-05" db="EMBL/GenBank/DDBJ databases">
        <authorList>
            <person name="Lanie J.A."/>
            <person name="Ng W.-L."/>
            <person name="Kazmierczak K.M."/>
            <person name="Andrzejewski T.M."/>
            <person name="Davidsen T.M."/>
            <person name="Wayne K.J."/>
            <person name="Tettelin H."/>
            <person name="Glass J.I."/>
            <person name="Rusch D."/>
            <person name="Podicherti R."/>
            <person name="Tsui H.-C.T."/>
            <person name="Winkler M.E."/>
        </authorList>
    </citation>
    <scope>NUCLEOTIDE SEQUENCE</scope>
</reference>
<dbReference type="SUPFAM" id="SSF54523">
    <property type="entry name" value="Pili subunits"/>
    <property type="match status" value="1"/>
</dbReference>
<organism evidence="2">
    <name type="scientific">marine metagenome</name>
    <dbReference type="NCBI Taxonomy" id="408172"/>
    <lineage>
        <taxon>unclassified sequences</taxon>
        <taxon>metagenomes</taxon>
        <taxon>ecological metagenomes</taxon>
    </lineage>
</organism>
<dbReference type="Gene3D" id="3.30.700.10">
    <property type="entry name" value="Glycoprotein, Type 4 Pilin"/>
    <property type="match status" value="1"/>
</dbReference>
<dbReference type="Pfam" id="PF07963">
    <property type="entry name" value="N_methyl"/>
    <property type="match status" value="1"/>
</dbReference>
<dbReference type="InterPro" id="IPR012902">
    <property type="entry name" value="N_methyl_site"/>
</dbReference>
<name>A0A381VJU8_9ZZZZ</name>
<dbReference type="AlphaFoldDB" id="A0A381VJU8"/>
<evidence type="ECO:0000313" key="2">
    <source>
        <dbReference type="EMBL" id="SVA39753.1"/>
    </source>
</evidence>
<dbReference type="NCBIfam" id="TIGR02532">
    <property type="entry name" value="IV_pilin_GFxxxE"/>
    <property type="match status" value="1"/>
</dbReference>
<accession>A0A381VJU8</accession>
<keyword evidence="1" id="KW-1133">Transmembrane helix</keyword>
<proteinExistence type="predicted"/>
<sequence>MQRPRGFTLIELIIVIVLLGLLALVASTRVQDTSLNVRISAAINQITSDLEQVKTLALAHHKSMSLTFNVSTEAYSIHKNGTLMTDYPGSNSGIIDLSQGTFTGVDITSTNINGSNVINIDKWGNVLNNGTITLNDAHTIEFKKLTGHWEVSHP</sequence>
<evidence type="ECO:0008006" key="3">
    <source>
        <dbReference type="Google" id="ProtNLM"/>
    </source>
</evidence>
<dbReference type="PROSITE" id="PS00409">
    <property type="entry name" value="PROKAR_NTER_METHYL"/>
    <property type="match status" value="1"/>
</dbReference>
<feature type="transmembrane region" description="Helical" evidence="1">
    <location>
        <begin position="7"/>
        <end position="26"/>
    </location>
</feature>